<evidence type="ECO:0000313" key="2">
    <source>
        <dbReference type="EMBL" id="OQE35116.1"/>
    </source>
</evidence>
<evidence type="ECO:0000313" key="3">
    <source>
        <dbReference type="Proteomes" id="UP000191500"/>
    </source>
</evidence>
<feature type="region of interest" description="Disordered" evidence="1">
    <location>
        <begin position="302"/>
        <end position="323"/>
    </location>
</feature>
<feature type="compositionally biased region" description="Low complexity" evidence="1">
    <location>
        <begin position="310"/>
        <end position="323"/>
    </location>
</feature>
<feature type="compositionally biased region" description="Polar residues" evidence="1">
    <location>
        <begin position="101"/>
        <end position="113"/>
    </location>
</feature>
<dbReference type="Proteomes" id="UP000191500">
    <property type="component" value="Unassembled WGS sequence"/>
</dbReference>
<proteinExistence type="predicted"/>
<gene>
    <name evidence="2" type="ORF">PENCOP_c014G04895</name>
</gene>
<feature type="compositionally biased region" description="Polar residues" evidence="1">
    <location>
        <begin position="50"/>
        <end position="67"/>
    </location>
</feature>
<dbReference type="EMBL" id="MDDG01000014">
    <property type="protein sequence ID" value="OQE35116.1"/>
    <property type="molecule type" value="Genomic_DNA"/>
</dbReference>
<feature type="region of interest" description="Disordered" evidence="1">
    <location>
        <begin position="97"/>
        <end position="125"/>
    </location>
</feature>
<sequence>MKNLNKHDTPKHGETRLLGEQFWEDATRHAEQLAASEGQALITRPAGQLPRSSAQSPSKNLVQTAVTSSSEKSSKNSHFQLSQLASFHSLRLRTIVHPSPAGTNTTTLPTKSQKSPKKGSLHLPKLPSFKTLSLKHRGPILASTSGIVQVEKTTRPSILSPSTFLPLEAPEYHIPPIPKAPRPAFRSLYRGPSATSMDIAPPTNSDSVPPSTTVAPGYLSRASFQEWLDRESDTQPEIETPSHSTHSSRISLMACLNKGGSWDNIPRTKSVLKLNMFFDATKVHPKNLVNLEDDQTTEKGAMTDFDNEGSATDPTSSTTNTTTMVGGAIDAFYEIATDEQETDHPAEKSEGEIVITILSLEQVRPLGEFRNLRVLKLTGMMKSYQPIIWQTVWVNPQLTTLELEMAVGLEINKPLGPSEWETIEKGWVMSIKSCATPVYYGYTGNGEIWHRIGYGEYLDKFCIERAKVVALSSGFSVPSYLPVKYLTLTGFAVDGDPFGMWFRNLEEIHFKKDCVDCGFWLSRAQRNVRVRHSNEYGVARGADGPSEAGSIIELGEEALAELTAAVRDLGVSRK</sequence>
<name>A0A1V6U9F2_9EURO</name>
<protein>
    <submittedName>
        <fullName evidence="2">Uncharacterized protein</fullName>
    </submittedName>
</protein>
<reference evidence="3" key="1">
    <citation type="journal article" date="2017" name="Nat. Microbiol.">
        <title>Global analysis of biosynthetic gene clusters reveals vast potential of secondary metabolite production in Penicillium species.</title>
        <authorList>
            <person name="Nielsen J.C."/>
            <person name="Grijseels S."/>
            <person name="Prigent S."/>
            <person name="Ji B."/>
            <person name="Dainat J."/>
            <person name="Nielsen K.F."/>
            <person name="Frisvad J.C."/>
            <person name="Workman M."/>
            <person name="Nielsen J."/>
        </authorList>
    </citation>
    <scope>NUCLEOTIDE SEQUENCE [LARGE SCALE GENOMIC DNA]</scope>
    <source>
        <strain evidence="3">IBT 31321</strain>
    </source>
</reference>
<comment type="caution">
    <text evidence="2">The sequence shown here is derived from an EMBL/GenBank/DDBJ whole genome shotgun (WGS) entry which is preliminary data.</text>
</comment>
<keyword evidence="3" id="KW-1185">Reference proteome</keyword>
<dbReference type="AlphaFoldDB" id="A0A1V6U9F2"/>
<feature type="compositionally biased region" description="Polar residues" evidence="1">
    <location>
        <begin position="202"/>
        <end position="212"/>
    </location>
</feature>
<evidence type="ECO:0000256" key="1">
    <source>
        <dbReference type="SAM" id="MobiDB-lite"/>
    </source>
</evidence>
<accession>A0A1V6U9F2</accession>
<feature type="region of interest" description="Disordered" evidence="1">
    <location>
        <begin position="46"/>
        <end position="78"/>
    </location>
</feature>
<organism evidence="2 3">
    <name type="scientific">Penicillium coprophilum</name>
    <dbReference type="NCBI Taxonomy" id="36646"/>
    <lineage>
        <taxon>Eukaryota</taxon>
        <taxon>Fungi</taxon>
        <taxon>Dikarya</taxon>
        <taxon>Ascomycota</taxon>
        <taxon>Pezizomycotina</taxon>
        <taxon>Eurotiomycetes</taxon>
        <taxon>Eurotiomycetidae</taxon>
        <taxon>Eurotiales</taxon>
        <taxon>Aspergillaceae</taxon>
        <taxon>Penicillium</taxon>
    </lineage>
</organism>
<feature type="region of interest" description="Disordered" evidence="1">
    <location>
        <begin position="193"/>
        <end position="212"/>
    </location>
</feature>